<gene>
    <name evidence="1" type="ORF">ACFQY8_00540</name>
</gene>
<comment type="caution">
    <text evidence="1">The sequence shown here is derived from an EMBL/GenBank/DDBJ whole genome shotgun (WGS) entry which is preliminary data.</text>
</comment>
<evidence type="ECO:0000313" key="1">
    <source>
        <dbReference type="EMBL" id="MFD0704245.1"/>
    </source>
</evidence>
<dbReference type="SUPFAM" id="SSF56601">
    <property type="entry name" value="beta-lactamase/transpeptidase-like"/>
    <property type="match status" value="1"/>
</dbReference>
<accession>A0ABW2Y4I8</accession>
<dbReference type="EMBL" id="JBHTHQ010000006">
    <property type="protein sequence ID" value="MFD0704245.1"/>
    <property type="molecule type" value="Genomic_DNA"/>
</dbReference>
<dbReference type="Proteomes" id="UP001597036">
    <property type="component" value="Unassembled WGS sequence"/>
</dbReference>
<dbReference type="InterPro" id="IPR012338">
    <property type="entry name" value="Beta-lactam/transpept-like"/>
</dbReference>
<organism evidence="1 2">
    <name type="scientific">Alloscardovia venturai</name>
    <dbReference type="NCBI Taxonomy" id="1769421"/>
    <lineage>
        <taxon>Bacteria</taxon>
        <taxon>Bacillati</taxon>
        <taxon>Actinomycetota</taxon>
        <taxon>Actinomycetes</taxon>
        <taxon>Bifidobacteriales</taxon>
        <taxon>Bifidobacteriaceae</taxon>
        <taxon>Alloscardovia</taxon>
    </lineage>
</organism>
<dbReference type="Gene3D" id="3.40.710.10">
    <property type="entry name" value="DD-peptidase/beta-lactamase superfamily"/>
    <property type="match status" value="1"/>
</dbReference>
<protein>
    <submittedName>
        <fullName evidence="1">Uncharacterized protein</fullName>
    </submittedName>
</protein>
<keyword evidence="2" id="KW-1185">Reference proteome</keyword>
<dbReference type="RefSeq" id="WP_377937595.1">
    <property type="nucleotide sequence ID" value="NZ_JBHTHQ010000006.1"/>
</dbReference>
<evidence type="ECO:0000313" key="2">
    <source>
        <dbReference type="Proteomes" id="UP001597036"/>
    </source>
</evidence>
<sequence length="64" mass="6658">MTQTAGFNLSQANADTINARIKDIEGNGADVSFVVVDMTTGNALGYDPHAPHYGASAIKSCRAC</sequence>
<reference evidence="2" key="1">
    <citation type="journal article" date="2019" name="Int. J. Syst. Evol. Microbiol.">
        <title>The Global Catalogue of Microorganisms (GCM) 10K type strain sequencing project: providing services to taxonomists for standard genome sequencing and annotation.</title>
        <authorList>
            <consortium name="The Broad Institute Genomics Platform"/>
            <consortium name="The Broad Institute Genome Sequencing Center for Infectious Disease"/>
            <person name="Wu L."/>
            <person name="Ma J."/>
        </authorList>
    </citation>
    <scope>NUCLEOTIDE SEQUENCE [LARGE SCALE GENOMIC DNA]</scope>
    <source>
        <strain evidence="2">CCM 8604</strain>
    </source>
</reference>
<proteinExistence type="predicted"/>
<name>A0ABW2Y4I8_9BIFI</name>